<evidence type="ECO:0000313" key="1">
    <source>
        <dbReference type="EMBL" id="VFU37476.1"/>
    </source>
</evidence>
<gene>
    <name evidence="1" type="ORF">SVIM_LOCUS198056</name>
</gene>
<sequence>MTRELTHHEFHQIDRNDLSLWNSLLQWDGFRQKKHTGFGYCIHLHSYKSESASRNQWRSKNGLCNC</sequence>
<dbReference type="EMBL" id="CAADRP010001258">
    <property type="protein sequence ID" value="VFU37476.1"/>
    <property type="molecule type" value="Genomic_DNA"/>
</dbReference>
<name>A0A6N2L8Y2_SALVM</name>
<proteinExistence type="predicted"/>
<accession>A0A6N2L8Y2</accession>
<protein>
    <submittedName>
        <fullName evidence="1">Uncharacterized protein</fullName>
    </submittedName>
</protein>
<organism evidence="1">
    <name type="scientific">Salix viminalis</name>
    <name type="common">Common osier</name>
    <name type="synonym">Basket willow</name>
    <dbReference type="NCBI Taxonomy" id="40686"/>
    <lineage>
        <taxon>Eukaryota</taxon>
        <taxon>Viridiplantae</taxon>
        <taxon>Streptophyta</taxon>
        <taxon>Embryophyta</taxon>
        <taxon>Tracheophyta</taxon>
        <taxon>Spermatophyta</taxon>
        <taxon>Magnoliopsida</taxon>
        <taxon>eudicotyledons</taxon>
        <taxon>Gunneridae</taxon>
        <taxon>Pentapetalae</taxon>
        <taxon>rosids</taxon>
        <taxon>fabids</taxon>
        <taxon>Malpighiales</taxon>
        <taxon>Salicaceae</taxon>
        <taxon>Saliceae</taxon>
        <taxon>Salix</taxon>
    </lineage>
</organism>
<reference evidence="1" key="1">
    <citation type="submission" date="2019-03" db="EMBL/GenBank/DDBJ databases">
        <authorList>
            <person name="Mank J."/>
            <person name="Almeida P."/>
        </authorList>
    </citation>
    <scope>NUCLEOTIDE SEQUENCE</scope>
    <source>
        <strain evidence="1">78183</strain>
    </source>
</reference>
<dbReference type="AlphaFoldDB" id="A0A6N2L8Y2"/>